<gene>
    <name evidence="2" type="ORF">L3X38_009486</name>
</gene>
<evidence type="ECO:0000259" key="1">
    <source>
        <dbReference type="Pfam" id="PF07727"/>
    </source>
</evidence>
<dbReference type="PANTHER" id="PTHR43383:SF2">
    <property type="entry name" value="AMIDOHYDROLASE 2 FAMILY PROTEIN"/>
    <property type="match status" value="1"/>
</dbReference>
<organism evidence="2 3">
    <name type="scientific">Prunus dulcis</name>
    <name type="common">Almond</name>
    <name type="synonym">Amygdalus dulcis</name>
    <dbReference type="NCBI Taxonomy" id="3755"/>
    <lineage>
        <taxon>Eukaryota</taxon>
        <taxon>Viridiplantae</taxon>
        <taxon>Streptophyta</taxon>
        <taxon>Embryophyta</taxon>
        <taxon>Tracheophyta</taxon>
        <taxon>Spermatophyta</taxon>
        <taxon>Magnoliopsida</taxon>
        <taxon>eudicotyledons</taxon>
        <taxon>Gunneridae</taxon>
        <taxon>Pentapetalae</taxon>
        <taxon>rosids</taxon>
        <taxon>fabids</taxon>
        <taxon>Rosales</taxon>
        <taxon>Rosaceae</taxon>
        <taxon>Amygdaloideae</taxon>
        <taxon>Amygdaleae</taxon>
        <taxon>Prunus</taxon>
    </lineage>
</organism>
<feature type="domain" description="Reverse transcriptase Ty1/copia-type" evidence="1">
    <location>
        <begin position="2"/>
        <end position="229"/>
    </location>
</feature>
<reference evidence="2 3" key="1">
    <citation type="journal article" date="2022" name="G3 (Bethesda)">
        <title>Whole-genome sequence and methylome profiling of the almond [Prunus dulcis (Mill.) D.A. Webb] cultivar 'Nonpareil'.</title>
        <authorList>
            <person name="D'Amico-Willman K.M."/>
            <person name="Ouma W.Z."/>
            <person name="Meulia T."/>
            <person name="Sideli G.M."/>
            <person name="Gradziel T.M."/>
            <person name="Fresnedo-Ramirez J."/>
        </authorList>
    </citation>
    <scope>NUCLEOTIDE SEQUENCE [LARGE SCALE GENOMIC DNA]</scope>
    <source>
        <strain evidence="2">Clone GOH B32 T37-40</strain>
    </source>
</reference>
<dbReference type="Pfam" id="PF07727">
    <property type="entry name" value="RVT_2"/>
    <property type="match status" value="1"/>
</dbReference>
<evidence type="ECO:0000313" key="3">
    <source>
        <dbReference type="Proteomes" id="UP001054821"/>
    </source>
</evidence>
<protein>
    <recommendedName>
        <fullName evidence="1">Reverse transcriptase Ty1/copia-type domain-containing protein</fullName>
    </recommendedName>
</protein>
<dbReference type="EMBL" id="JAJFAZ020000002">
    <property type="protein sequence ID" value="KAI5341611.1"/>
    <property type="molecule type" value="Genomic_DNA"/>
</dbReference>
<dbReference type="AlphaFoldDB" id="A0AAD4WG71"/>
<keyword evidence="3" id="KW-1185">Reference proteome</keyword>
<sequence length="235" mass="27077">MGCRLIYTVKLKANGSIKRYKARSVAKEYRQRYGVGYQETFAPIAKIDTIRLLLSLAENLDWPLHQFDVKNAFLHRDLAEKIYMDLPLGCNLAPEEKNQVCKCIKSLCGLKQSLNAWFGRFTKSMKNFGYTQNNSDDTLFLKCDEGNITALIVYVDDIVVTGNDTREQHKLQKYLSQQFEMKDLGTLKKFHEIELARLETGTFLSHGKYLMDVHTKTRMLGCKHADTSIEINHKL</sequence>
<dbReference type="InterPro" id="IPR013103">
    <property type="entry name" value="RVT_2"/>
</dbReference>
<evidence type="ECO:0000313" key="2">
    <source>
        <dbReference type="EMBL" id="KAI5341611.1"/>
    </source>
</evidence>
<dbReference type="Proteomes" id="UP001054821">
    <property type="component" value="Chromosome 2"/>
</dbReference>
<proteinExistence type="predicted"/>
<dbReference type="InterPro" id="IPR043502">
    <property type="entry name" value="DNA/RNA_pol_sf"/>
</dbReference>
<dbReference type="SUPFAM" id="SSF56672">
    <property type="entry name" value="DNA/RNA polymerases"/>
    <property type="match status" value="1"/>
</dbReference>
<name>A0AAD4WG71_PRUDU</name>
<accession>A0AAD4WG71</accession>
<comment type="caution">
    <text evidence="2">The sequence shown here is derived from an EMBL/GenBank/DDBJ whole genome shotgun (WGS) entry which is preliminary data.</text>
</comment>
<dbReference type="PANTHER" id="PTHR43383">
    <property type="entry name" value="NODULIN 6"/>
    <property type="match status" value="1"/>
</dbReference>